<dbReference type="GO" id="GO:0005313">
    <property type="term" value="F:L-glutamate transmembrane transporter activity"/>
    <property type="evidence" value="ECO:0007669"/>
    <property type="project" value="TreeGrafter"/>
</dbReference>
<comment type="caution">
    <text evidence="9">The sequence shown here is derived from an EMBL/GenBank/DDBJ whole genome shotgun (WGS) entry which is preliminary data.</text>
</comment>
<keyword evidence="4" id="KW-0812">Transmembrane</keyword>
<comment type="subcellular location">
    <subcellularLocation>
        <location evidence="1 7">Membrane</location>
        <topology evidence="1 7">Multi-pass membrane protein</topology>
    </subcellularLocation>
</comment>
<evidence type="ECO:0000256" key="3">
    <source>
        <dbReference type="ARBA" id="ARBA00022448"/>
    </source>
</evidence>
<organism evidence="9 10">
    <name type="scientific">Parelaphostrongylus tenuis</name>
    <name type="common">Meningeal worm</name>
    <dbReference type="NCBI Taxonomy" id="148309"/>
    <lineage>
        <taxon>Eukaryota</taxon>
        <taxon>Metazoa</taxon>
        <taxon>Ecdysozoa</taxon>
        <taxon>Nematoda</taxon>
        <taxon>Chromadorea</taxon>
        <taxon>Rhabditida</taxon>
        <taxon>Rhabditina</taxon>
        <taxon>Rhabditomorpha</taxon>
        <taxon>Strongyloidea</taxon>
        <taxon>Metastrongylidae</taxon>
        <taxon>Parelaphostrongylus</taxon>
    </lineage>
</organism>
<dbReference type="PANTHER" id="PTHR11958">
    <property type="entry name" value="SODIUM/DICARBOXYLATE SYMPORTER-RELATED"/>
    <property type="match status" value="1"/>
</dbReference>
<sequence>MDNSNWDCFQDGTALYEAVAAIFIAQMNAVDFTMAQIVTVSFTATLASIGAAGVPSAGLVTMLFVLTSVGLPAEDMSMIIAVDWILDSFRTSVNVIGDALGAGIVYHYVKDDLKTLDASDSTFYDSVGKFPPLISYIYRRIKGPSGDEQSIETKSTTPDTSLNVITLAEADSVDPDTSPDITTAIETDSVDPKTSPDVTTAIEADAPSQEAFSSVTTAVEPDFLLLT</sequence>
<dbReference type="InterPro" id="IPR001991">
    <property type="entry name" value="Na-dicarboxylate_symporter"/>
</dbReference>
<dbReference type="GO" id="GO:0015175">
    <property type="term" value="F:neutral L-amino acid transmembrane transporter activity"/>
    <property type="evidence" value="ECO:0007669"/>
    <property type="project" value="TreeGrafter"/>
</dbReference>
<comment type="similarity">
    <text evidence="2 7">Belongs to the dicarboxylate/amino acid:cation symporter (DAACS) (TC 2.A.23) family.</text>
</comment>
<dbReference type="EMBL" id="JAHQIW010003230">
    <property type="protein sequence ID" value="KAJ1357715.1"/>
    <property type="molecule type" value="Genomic_DNA"/>
</dbReference>
<keyword evidence="10" id="KW-1185">Reference proteome</keyword>
<reference evidence="9" key="1">
    <citation type="submission" date="2021-06" db="EMBL/GenBank/DDBJ databases">
        <title>Parelaphostrongylus tenuis whole genome reference sequence.</title>
        <authorList>
            <person name="Garwood T.J."/>
            <person name="Larsen P.A."/>
            <person name="Fountain-Jones N.M."/>
            <person name="Garbe J.R."/>
            <person name="Macchietto M.G."/>
            <person name="Kania S.A."/>
            <person name="Gerhold R.W."/>
            <person name="Richards J.E."/>
            <person name="Wolf T.M."/>
        </authorList>
    </citation>
    <scope>NUCLEOTIDE SEQUENCE</scope>
    <source>
        <strain evidence="9">MNPRO001-30</strain>
        <tissue evidence="9">Meninges</tissue>
    </source>
</reference>
<evidence type="ECO:0000256" key="2">
    <source>
        <dbReference type="ARBA" id="ARBA00006148"/>
    </source>
</evidence>
<evidence type="ECO:0000256" key="6">
    <source>
        <dbReference type="ARBA" id="ARBA00023136"/>
    </source>
</evidence>
<dbReference type="Proteomes" id="UP001196413">
    <property type="component" value="Unassembled WGS sequence"/>
</dbReference>
<gene>
    <name evidence="9" type="ORF">KIN20_015912</name>
</gene>
<keyword evidence="7" id="KW-0769">Symport</keyword>
<dbReference type="PANTHER" id="PTHR11958:SF63">
    <property type="entry name" value="AMINO ACID TRANSPORTER"/>
    <property type="match status" value="1"/>
</dbReference>
<protein>
    <recommendedName>
        <fullName evidence="7">Amino acid transporter</fullName>
    </recommendedName>
</protein>
<dbReference type="InterPro" id="IPR036458">
    <property type="entry name" value="Na:dicarbo_symporter_sf"/>
</dbReference>
<evidence type="ECO:0000313" key="9">
    <source>
        <dbReference type="EMBL" id="KAJ1357715.1"/>
    </source>
</evidence>
<accession>A0AAD5QQD5</accession>
<dbReference type="AlphaFoldDB" id="A0AAD5QQD5"/>
<evidence type="ECO:0000256" key="8">
    <source>
        <dbReference type="SAM" id="MobiDB-lite"/>
    </source>
</evidence>
<evidence type="ECO:0000256" key="5">
    <source>
        <dbReference type="ARBA" id="ARBA00022989"/>
    </source>
</evidence>
<dbReference type="PRINTS" id="PR00173">
    <property type="entry name" value="EDTRNSPORT"/>
</dbReference>
<evidence type="ECO:0000256" key="1">
    <source>
        <dbReference type="ARBA" id="ARBA00004141"/>
    </source>
</evidence>
<evidence type="ECO:0000313" key="10">
    <source>
        <dbReference type="Proteomes" id="UP001196413"/>
    </source>
</evidence>
<evidence type="ECO:0000256" key="4">
    <source>
        <dbReference type="ARBA" id="ARBA00022692"/>
    </source>
</evidence>
<keyword evidence="6" id="KW-0472">Membrane</keyword>
<dbReference type="Pfam" id="PF00375">
    <property type="entry name" value="SDF"/>
    <property type="match status" value="1"/>
</dbReference>
<keyword evidence="5" id="KW-1133">Transmembrane helix</keyword>
<keyword evidence="3 7" id="KW-0813">Transport</keyword>
<dbReference type="Gene3D" id="1.10.3860.10">
    <property type="entry name" value="Sodium:dicarboxylate symporter"/>
    <property type="match status" value="1"/>
</dbReference>
<dbReference type="GO" id="GO:0005886">
    <property type="term" value="C:plasma membrane"/>
    <property type="evidence" value="ECO:0007669"/>
    <property type="project" value="TreeGrafter"/>
</dbReference>
<feature type="region of interest" description="Disordered" evidence="8">
    <location>
        <begin position="172"/>
        <end position="197"/>
    </location>
</feature>
<dbReference type="InterPro" id="IPR050746">
    <property type="entry name" value="DAACS"/>
</dbReference>
<evidence type="ECO:0000256" key="7">
    <source>
        <dbReference type="RuleBase" id="RU361216"/>
    </source>
</evidence>
<proteinExistence type="inferred from homology"/>
<dbReference type="GO" id="GO:0015501">
    <property type="term" value="F:glutamate:sodium symporter activity"/>
    <property type="evidence" value="ECO:0007669"/>
    <property type="project" value="TreeGrafter"/>
</dbReference>
<dbReference type="SUPFAM" id="SSF118215">
    <property type="entry name" value="Proton glutamate symport protein"/>
    <property type="match status" value="1"/>
</dbReference>
<name>A0AAD5QQD5_PARTN</name>